<feature type="signal peptide" evidence="2">
    <location>
        <begin position="1"/>
        <end position="20"/>
    </location>
</feature>
<keyword evidence="4" id="KW-1185">Reference proteome</keyword>
<name>A0A0D2JF35_9EURO</name>
<protein>
    <submittedName>
        <fullName evidence="3">Uncharacterized protein</fullName>
    </submittedName>
</protein>
<proteinExistence type="predicted"/>
<evidence type="ECO:0000256" key="1">
    <source>
        <dbReference type="SAM" id="MobiDB-lite"/>
    </source>
</evidence>
<feature type="region of interest" description="Disordered" evidence="1">
    <location>
        <begin position="102"/>
        <end position="127"/>
    </location>
</feature>
<accession>A0A0D2JF35</accession>
<evidence type="ECO:0000313" key="4">
    <source>
        <dbReference type="Proteomes" id="UP000053617"/>
    </source>
</evidence>
<evidence type="ECO:0000313" key="3">
    <source>
        <dbReference type="EMBL" id="KIX07820.1"/>
    </source>
</evidence>
<feature type="chain" id="PRO_5002261577" evidence="2">
    <location>
        <begin position="21"/>
        <end position="127"/>
    </location>
</feature>
<sequence>MPNMIPLWNSLLSTLGAVSRLPFSTSLKYSATTTSRKAGTTGRFLWTTSHITNPTGKSTRTTESIAKKVVAIIVRLDQYVSYVGSMNDYASMDKSFSAARVPAASMDERQPKSSSEVVERPTNLVAV</sequence>
<dbReference type="VEuPathDB" id="FungiDB:Z518_02474"/>
<dbReference type="HOGENOM" id="CLU_1971722_0_0_1"/>
<dbReference type="GeneID" id="25290545"/>
<organism evidence="3 4">
    <name type="scientific">Rhinocladiella mackenziei CBS 650.93</name>
    <dbReference type="NCBI Taxonomy" id="1442369"/>
    <lineage>
        <taxon>Eukaryota</taxon>
        <taxon>Fungi</taxon>
        <taxon>Dikarya</taxon>
        <taxon>Ascomycota</taxon>
        <taxon>Pezizomycotina</taxon>
        <taxon>Eurotiomycetes</taxon>
        <taxon>Chaetothyriomycetidae</taxon>
        <taxon>Chaetothyriales</taxon>
        <taxon>Herpotrichiellaceae</taxon>
        <taxon>Rhinocladiella</taxon>
    </lineage>
</organism>
<dbReference type="EMBL" id="KN847476">
    <property type="protein sequence ID" value="KIX07820.1"/>
    <property type="molecule type" value="Genomic_DNA"/>
</dbReference>
<reference evidence="3 4" key="1">
    <citation type="submission" date="2015-01" db="EMBL/GenBank/DDBJ databases">
        <title>The Genome Sequence of Rhinocladiella mackenzie CBS 650.93.</title>
        <authorList>
            <consortium name="The Broad Institute Genomics Platform"/>
            <person name="Cuomo C."/>
            <person name="de Hoog S."/>
            <person name="Gorbushina A."/>
            <person name="Stielow B."/>
            <person name="Teixiera M."/>
            <person name="Abouelleil A."/>
            <person name="Chapman S.B."/>
            <person name="Priest M."/>
            <person name="Young S.K."/>
            <person name="Wortman J."/>
            <person name="Nusbaum C."/>
            <person name="Birren B."/>
        </authorList>
    </citation>
    <scope>NUCLEOTIDE SEQUENCE [LARGE SCALE GENOMIC DNA]</scope>
    <source>
        <strain evidence="3 4">CBS 650.93</strain>
    </source>
</reference>
<dbReference type="RefSeq" id="XP_013274956.1">
    <property type="nucleotide sequence ID" value="XM_013419502.1"/>
</dbReference>
<dbReference type="AlphaFoldDB" id="A0A0D2JF35"/>
<gene>
    <name evidence="3" type="ORF">Z518_02474</name>
</gene>
<keyword evidence="2" id="KW-0732">Signal</keyword>
<dbReference type="Proteomes" id="UP000053617">
    <property type="component" value="Unassembled WGS sequence"/>
</dbReference>
<evidence type="ECO:0000256" key="2">
    <source>
        <dbReference type="SAM" id="SignalP"/>
    </source>
</evidence>